<evidence type="ECO:0000256" key="1">
    <source>
        <dbReference type="ARBA" id="ARBA00004123"/>
    </source>
</evidence>
<dbReference type="Pfam" id="PF05158">
    <property type="entry name" value="RNA_pol_Rpc34"/>
    <property type="match status" value="1"/>
</dbReference>
<sequence length="407" mass="45084">MAPKRKQPGNPVAESSNAAVTEEILEEVEEGDEGPVQKKAKRAPTYGADGKVRPRYQDFYDACLAAKPVGEHFSVQELTDLNFAEDEKDLKNLTQDLVTYYLFTPLTASRTFLYRLREKSIATKLAKLSLETHMIYQHIEGSGPSGTWKRTLVMKTNLHENVATKSLKELVAKGLVKEIKSAKFPTRRIYLLAGIKPSADNLGGNFFDGGVLDEALVYEMKKLATHTIEQLSWAKREIPPPPLPTEIDFTSNNNNNSKQKGKSKHRPKFEYFPHPPDYDGYPTTMDILTKITESGILQAGVTLVEDDVAKLLKSLEYDGQVEMVRSSTGKLTNGYRSIHRGSKMGSRPQPGGQEQGFLGINEVEEGGRPGNGFTGTPCGRCEVFASCRPGGVVSPEGCVYMSKWLDF</sequence>
<evidence type="ECO:0000256" key="3">
    <source>
        <dbReference type="ARBA" id="ARBA00022478"/>
    </source>
</evidence>
<evidence type="ECO:0000256" key="5">
    <source>
        <dbReference type="ARBA" id="ARBA00023242"/>
    </source>
</evidence>
<protein>
    <recommendedName>
        <fullName evidence="6">DNA-directed RNA polymerase III subunit RPC6</fullName>
        <shortName evidence="6">RNA polymerase III subunit C6</shortName>
    </recommendedName>
</protein>
<dbReference type="InterPro" id="IPR036388">
    <property type="entry name" value="WH-like_DNA-bd_sf"/>
</dbReference>
<dbReference type="InterPro" id="IPR007832">
    <property type="entry name" value="RNA_pol_Rpc34"/>
</dbReference>
<dbReference type="AlphaFoldDB" id="A0A8H3VUY3"/>
<keyword evidence="3 6" id="KW-0240">DNA-directed RNA polymerase</keyword>
<feature type="region of interest" description="Disordered" evidence="7">
    <location>
        <begin position="332"/>
        <end position="354"/>
    </location>
</feature>
<evidence type="ECO:0000256" key="6">
    <source>
        <dbReference type="PIRNR" id="PIRNR028763"/>
    </source>
</evidence>
<accession>A0A8H3VUY3</accession>
<keyword evidence="5 6" id="KW-0539">Nucleus</keyword>
<reference evidence="8 9" key="1">
    <citation type="submission" date="2019-07" db="EMBL/GenBank/DDBJ databases">
        <title>Venturia inaequalis Genome Resource.</title>
        <authorList>
            <person name="Lichtner F.J."/>
        </authorList>
    </citation>
    <scope>NUCLEOTIDE SEQUENCE [LARGE SCALE GENOMIC DNA]</scope>
    <source>
        <strain evidence="8 9">DMI_063113</strain>
    </source>
</reference>
<comment type="function">
    <text evidence="6">DNA-dependent RNA polymerase catalyzes the transcription of DNA into RNA using the four ribonucleoside triphosphates as substrates. Specific peripheric component of RNA polymerase III which synthesizes small RNAs, such as 5S rRNA and tRNAs.</text>
</comment>
<comment type="similarity">
    <text evidence="2 6">Belongs to the eukaryotic RPC34/RPC39 RNA polymerase subunit family.</text>
</comment>
<evidence type="ECO:0000256" key="2">
    <source>
        <dbReference type="ARBA" id="ARBA00011038"/>
    </source>
</evidence>
<dbReference type="GO" id="GO:0005666">
    <property type="term" value="C:RNA polymerase III complex"/>
    <property type="evidence" value="ECO:0007669"/>
    <property type="project" value="UniProtKB-UniRule"/>
</dbReference>
<dbReference type="GO" id="GO:0006383">
    <property type="term" value="P:transcription by RNA polymerase III"/>
    <property type="evidence" value="ECO:0007669"/>
    <property type="project" value="UniProtKB-UniRule"/>
</dbReference>
<dbReference type="Proteomes" id="UP000490939">
    <property type="component" value="Unassembled WGS sequence"/>
</dbReference>
<name>A0A8H3VUY3_VENIN</name>
<evidence type="ECO:0000313" key="9">
    <source>
        <dbReference type="Proteomes" id="UP000490939"/>
    </source>
</evidence>
<evidence type="ECO:0000256" key="7">
    <source>
        <dbReference type="SAM" id="MobiDB-lite"/>
    </source>
</evidence>
<organism evidence="8 9">
    <name type="scientific">Venturia inaequalis</name>
    <name type="common">Apple scab fungus</name>
    <dbReference type="NCBI Taxonomy" id="5025"/>
    <lineage>
        <taxon>Eukaryota</taxon>
        <taxon>Fungi</taxon>
        <taxon>Dikarya</taxon>
        <taxon>Ascomycota</taxon>
        <taxon>Pezizomycotina</taxon>
        <taxon>Dothideomycetes</taxon>
        <taxon>Pleosporomycetidae</taxon>
        <taxon>Venturiales</taxon>
        <taxon>Venturiaceae</taxon>
        <taxon>Venturia</taxon>
    </lineage>
</organism>
<keyword evidence="4 6" id="KW-0804">Transcription</keyword>
<proteinExistence type="inferred from homology"/>
<comment type="caution">
    <text evidence="8">The sequence shown here is derived from an EMBL/GenBank/DDBJ whole genome shotgun (WGS) entry which is preliminary data.</text>
</comment>
<dbReference type="EMBL" id="WNWR01000031">
    <property type="protein sequence ID" value="KAE9993363.1"/>
    <property type="molecule type" value="Genomic_DNA"/>
</dbReference>
<keyword evidence="9" id="KW-1185">Reference proteome</keyword>
<feature type="region of interest" description="Disordered" evidence="7">
    <location>
        <begin position="242"/>
        <end position="268"/>
    </location>
</feature>
<evidence type="ECO:0000256" key="4">
    <source>
        <dbReference type="ARBA" id="ARBA00023163"/>
    </source>
</evidence>
<dbReference type="PANTHER" id="PTHR12780">
    <property type="entry name" value="RNA POLYMERASE III DNA DIRECTED , 39KD SUBUNIT-RELATED"/>
    <property type="match status" value="1"/>
</dbReference>
<dbReference type="PIRSF" id="PIRSF028763">
    <property type="entry name" value="RNA_pol_Rpc34"/>
    <property type="match status" value="1"/>
</dbReference>
<comment type="subcellular location">
    <subcellularLocation>
        <location evidence="1 6">Nucleus</location>
    </subcellularLocation>
</comment>
<dbReference type="Gene3D" id="1.10.10.10">
    <property type="entry name" value="Winged helix-like DNA-binding domain superfamily/Winged helix DNA-binding domain"/>
    <property type="match status" value="1"/>
</dbReference>
<dbReference type="OrthoDB" id="613763at2759"/>
<dbReference type="InterPro" id="IPR036390">
    <property type="entry name" value="WH_DNA-bd_sf"/>
</dbReference>
<dbReference type="SUPFAM" id="SSF46785">
    <property type="entry name" value="Winged helix' DNA-binding domain"/>
    <property type="match status" value="1"/>
</dbReference>
<evidence type="ECO:0000313" key="8">
    <source>
        <dbReference type="EMBL" id="KAE9993363.1"/>
    </source>
</evidence>
<dbReference type="InterPro" id="IPR016049">
    <property type="entry name" value="RNA_pol_Rpc34-like"/>
</dbReference>
<gene>
    <name evidence="8" type="ORF">EG327_005349</name>
</gene>